<dbReference type="Gene3D" id="3.40.50.720">
    <property type="entry name" value="NAD(P)-binding Rossmann-like Domain"/>
    <property type="match status" value="1"/>
</dbReference>
<dbReference type="InterPro" id="IPR051604">
    <property type="entry name" value="Ergot_Alk_Oxidoreductase"/>
</dbReference>
<sequence>MILITGATGTNGSEIIKQLVAQGASVRALVRNPAKAATLDQLGVEVVQGDFNELESLVKALDGVEKALMLPPIAENAVELQRNFIEAAKKTKTQHIVKFSGMGASPDAPIALGRSHGIAEKLLEESGIAYTHLRPTAFMQNTLGLAPTIISEGVFYQPAGDGKISHVDVRDIAAVAVKVLTEDGHTGKAYDITGPEALSFDEVAAKIAAVIGKPVKYVNIPVENFKQALLNWGQPEWSANAIAELYEQVYQKGWASSVTDTIATVAKKPPTTFAQFVQDYRQVFLGS</sequence>
<feature type="domain" description="NmrA-like" evidence="1">
    <location>
        <begin position="2"/>
        <end position="276"/>
    </location>
</feature>
<proteinExistence type="predicted"/>
<evidence type="ECO:0000259" key="1">
    <source>
        <dbReference type="Pfam" id="PF05368"/>
    </source>
</evidence>
<name>A0A3E0LNL8_9CHRO</name>
<dbReference type="SUPFAM" id="SSF51735">
    <property type="entry name" value="NAD(P)-binding Rossmann-fold domains"/>
    <property type="match status" value="1"/>
</dbReference>
<comment type="caution">
    <text evidence="2">The sequence shown here is derived from an EMBL/GenBank/DDBJ whole genome shotgun (WGS) entry which is preliminary data.</text>
</comment>
<dbReference type="Gene3D" id="3.90.25.10">
    <property type="entry name" value="UDP-galactose 4-epimerase, domain 1"/>
    <property type="match status" value="1"/>
</dbReference>
<protein>
    <submittedName>
        <fullName evidence="2">SDR family NAD(P)-dependent oxidoreductase</fullName>
    </submittedName>
</protein>
<dbReference type="CDD" id="cd05269">
    <property type="entry name" value="TMR_SDR_a"/>
    <property type="match status" value="1"/>
</dbReference>
<dbReference type="InterPro" id="IPR008030">
    <property type="entry name" value="NmrA-like"/>
</dbReference>
<evidence type="ECO:0000313" key="2">
    <source>
        <dbReference type="EMBL" id="REJ48946.1"/>
    </source>
</evidence>
<dbReference type="Pfam" id="PF05368">
    <property type="entry name" value="NmrA"/>
    <property type="match status" value="1"/>
</dbReference>
<dbReference type="Proteomes" id="UP000257002">
    <property type="component" value="Unassembled WGS sequence"/>
</dbReference>
<dbReference type="PANTHER" id="PTHR43162">
    <property type="match status" value="1"/>
</dbReference>
<dbReference type="EMBL" id="QQWD01000024">
    <property type="protein sequence ID" value="REJ48946.1"/>
    <property type="molecule type" value="Genomic_DNA"/>
</dbReference>
<dbReference type="AlphaFoldDB" id="A0A3E0LNL8"/>
<organism evidence="2 3">
    <name type="scientific">Microcystis wesenbergii TW10</name>
    <dbReference type="NCBI Taxonomy" id="2060474"/>
    <lineage>
        <taxon>Bacteria</taxon>
        <taxon>Bacillati</taxon>
        <taxon>Cyanobacteriota</taxon>
        <taxon>Cyanophyceae</taxon>
        <taxon>Oscillatoriophycideae</taxon>
        <taxon>Chroococcales</taxon>
        <taxon>Microcystaceae</taxon>
        <taxon>Microcystis</taxon>
    </lineage>
</organism>
<dbReference type="InterPro" id="IPR036291">
    <property type="entry name" value="NAD(P)-bd_dom_sf"/>
</dbReference>
<gene>
    <name evidence="2" type="ORF">DWQ51_18265</name>
</gene>
<reference evidence="2 3" key="1">
    <citation type="submission" date="2017-10" db="EMBL/GenBank/DDBJ databases">
        <title>A large-scale comparative metagenomic study reveals the eutrophication-driven functional interactions in six Microcystis-epibionts communities.</title>
        <authorList>
            <person name="Li Q."/>
            <person name="Lin F."/>
        </authorList>
    </citation>
    <scope>NUCLEOTIDE SEQUENCE [LARGE SCALE GENOMIC DNA]</scope>
    <source>
        <strain evidence="2">TW10</strain>
    </source>
</reference>
<evidence type="ECO:0000313" key="3">
    <source>
        <dbReference type="Proteomes" id="UP000257002"/>
    </source>
</evidence>
<accession>A0A3E0LNL8</accession>
<dbReference type="PANTHER" id="PTHR43162:SF1">
    <property type="entry name" value="PRESTALK A DIFFERENTIATION PROTEIN A"/>
    <property type="match status" value="1"/>
</dbReference>